<evidence type="ECO:0000256" key="1">
    <source>
        <dbReference type="SAM" id="MobiDB-lite"/>
    </source>
</evidence>
<feature type="region of interest" description="Disordered" evidence="1">
    <location>
        <begin position="24"/>
        <end position="61"/>
    </location>
</feature>
<dbReference type="AlphaFoldDB" id="A0A8S2GBR0"/>
<proteinExistence type="predicted"/>
<evidence type="ECO:0000313" key="3">
    <source>
        <dbReference type="EMBL" id="CAF4577132.1"/>
    </source>
</evidence>
<accession>A0A8S2GBR0</accession>
<dbReference type="EMBL" id="CAJNOK010080274">
    <property type="protein sequence ID" value="CAF1681921.1"/>
    <property type="molecule type" value="Genomic_DNA"/>
</dbReference>
<feature type="non-terminal residue" evidence="2">
    <location>
        <position position="61"/>
    </location>
</feature>
<feature type="compositionally biased region" description="Acidic residues" evidence="1">
    <location>
        <begin position="32"/>
        <end position="50"/>
    </location>
</feature>
<feature type="compositionally biased region" description="Basic and acidic residues" evidence="1">
    <location>
        <begin position="51"/>
        <end position="61"/>
    </location>
</feature>
<comment type="caution">
    <text evidence="2">The sequence shown here is derived from an EMBL/GenBank/DDBJ whole genome shotgun (WGS) entry which is preliminary data.</text>
</comment>
<reference evidence="2" key="1">
    <citation type="submission" date="2021-02" db="EMBL/GenBank/DDBJ databases">
        <authorList>
            <person name="Nowell W R."/>
        </authorList>
    </citation>
    <scope>NUCLEOTIDE SEQUENCE</scope>
</reference>
<protein>
    <submittedName>
        <fullName evidence="2">Uncharacterized protein</fullName>
    </submittedName>
</protein>
<dbReference type="Proteomes" id="UP000682733">
    <property type="component" value="Unassembled WGS sequence"/>
</dbReference>
<organism evidence="2 4">
    <name type="scientific">Didymodactylos carnosus</name>
    <dbReference type="NCBI Taxonomy" id="1234261"/>
    <lineage>
        <taxon>Eukaryota</taxon>
        <taxon>Metazoa</taxon>
        <taxon>Spiralia</taxon>
        <taxon>Gnathifera</taxon>
        <taxon>Rotifera</taxon>
        <taxon>Eurotatoria</taxon>
        <taxon>Bdelloidea</taxon>
        <taxon>Philodinida</taxon>
        <taxon>Philodinidae</taxon>
        <taxon>Didymodactylos</taxon>
    </lineage>
</organism>
<dbReference type="Proteomes" id="UP000677228">
    <property type="component" value="Unassembled WGS sequence"/>
</dbReference>
<name>A0A8S2GBR0_9BILA</name>
<dbReference type="EMBL" id="CAJOBA010119916">
    <property type="protein sequence ID" value="CAF4577132.1"/>
    <property type="molecule type" value="Genomic_DNA"/>
</dbReference>
<feature type="non-terminal residue" evidence="2">
    <location>
        <position position="1"/>
    </location>
</feature>
<evidence type="ECO:0000313" key="4">
    <source>
        <dbReference type="Proteomes" id="UP000677228"/>
    </source>
</evidence>
<gene>
    <name evidence="2" type="ORF">OVA965_LOCUS46094</name>
    <name evidence="3" type="ORF">TMI583_LOCUS50315</name>
</gene>
<sequence length="61" mass="6970">DMFNTYLDTYSSTLRKAYSAYVQEANNNNNNDENDDDGNDTNLDDAEEDETPRAIDNEKLS</sequence>
<evidence type="ECO:0000313" key="2">
    <source>
        <dbReference type="EMBL" id="CAF1681921.1"/>
    </source>
</evidence>